<dbReference type="InterPro" id="IPR002151">
    <property type="entry name" value="Kinesin_light"/>
</dbReference>
<dbReference type="PRINTS" id="PR00381">
    <property type="entry name" value="KINESINLIGHT"/>
</dbReference>
<dbReference type="GO" id="GO:0019894">
    <property type="term" value="F:kinesin binding"/>
    <property type="evidence" value="ECO:0007669"/>
    <property type="project" value="TreeGrafter"/>
</dbReference>
<dbReference type="Pfam" id="PF00931">
    <property type="entry name" value="NB-ARC"/>
    <property type="match status" value="1"/>
</dbReference>
<dbReference type="GO" id="GO:0005874">
    <property type="term" value="C:microtubule"/>
    <property type="evidence" value="ECO:0007669"/>
    <property type="project" value="UniProtKB-KW"/>
</dbReference>
<evidence type="ECO:0000256" key="10">
    <source>
        <dbReference type="SAM" id="MobiDB-lite"/>
    </source>
</evidence>
<dbReference type="GO" id="GO:0007018">
    <property type="term" value="P:microtubule-based movement"/>
    <property type="evidence" value="ECO:0007669"/>
    <property type="project" value="TreeGrafter"/>
</dbReference>
<keyword evidence="7" id="KW-0175">Coiled coil</keyword>
<dbReference type="Gene3D" id="1.10.8.430">
    <property type="entry name" value="Helical domain of apoptotic protease-activating factors"/>
    <property type="match status" value="1"/>
</dbReference>
<keyword evidence="4" id="KW-0493">Microtubule</keyword>
<dbReference type="Pfam" id="PF13374">
    <property type="entry name" value="TPR_10"/>
    <property type="match status" value="1"/>
</dbReference>
<dbReference type="InterPro" id="IPR011990">
    <property type="entry name" value="TPR-like_helical_dom_sf"/>
</dbReference>
<dbReference type="SMART" id="SM00028">
    <property type="entry name" value="TPR"/>
    <property type="match status" value="13"/>
</dbReference>
<dbReference type="InterPro" id="IPR002182">
    <property type="entry name" value="NB-ARC"/>
</dbReference>
<evidence type="ECO:0000313" key="12">
    <source>
        <dbReference type="EMBL" id="CBJ28397.1"/>
    </source>
</evidence>
<dbReference type="Proteomes" id="UP000002630">
    <property type="component" value="Linkage Group LG27"/>
</dbReference>
<evidence type="ECO:0000313" key="13">
    <source>
        <dbReference type="Proteomes" id="UP000002630"/>
    </source>
</evidence>
<feature type="region of interest" description="Disordered" evidence="10">
    <location>
        <begin position="1"/>
        <end position="32"/>
    </location>
</feature>
<evidence type="ECO:0000256" key="7">
    <source>
        <dbReference type="ARBA" id="ARBA00023054"/>
    </source>
</evidence>
<dbReference type="STRING" id="2880.D7FH19"/>
<keyword evidence="5" id="KW-0677">Repeat</keyword>
<dbReference type="Gene3D" id="3.40.50.300">
    <property type="entry name" value="P-loop containing nucleotide triphosphate hydrolases"/>
    <property type="match status" value="1"/>
</dbReference>
<keyword evidence="6" id="KW-0802">TPR repeat</keyword>
<dbReference type="InterPro" id="IPR019734">
    <property type="entry name" value="TPR_rpt"/>
</dbReference>
<evidence type="ECO:0000256" key="8">
    <source>
        <dbReference type="ARBA" id="ARBA00023175"/>
    </source>
</evidence>
<dbReference type="PANTHER" id="PTHR45783:SF3">
    <property type="entry name" value="KINESIN LIGHT CHAIN"/>
    <property type="match status" value="1"/>
</dbReference>
<evidence type="ECO:0000256" key="2">
    <source>
        <dbReference type="ARBA" id="ARBA00009622"/>
    </source>
</evidence>
<reference evidence="12 13" key="1">
    <citation type="journal article" date="2010" name="Nature">
        <title>The Ectocarpus genome and the independent evolution of multicellularity in brown algae.</title>
        <authorList>
            <person name="Cock J.M."/>
            <person name="Sterck L."/>
            <person name="Rouze P."/>
            <person name="Scornet D."/>
            <person name="Allen A.E."/>
            <person name="Amoutzias G."/>
            <person name="Anthouard V."/>
            <person name="Artiguenave F."/>
            <person name="Aury J.M."/>
            <person name="Badger J.H."/>
            <person name="Beszteri B."/>
            <person name="Billiau K."/>
            <person name="Bonnet E."/>
            <person name="Bothwell J.H."/>
            <person name="Bowler C."/>
            <person name="Boyen C."/>
            <person name="Brownlee C."/>
            <person name="Carrano C.J."/>
            <person name="Charrier B."/>
            <person name="Cho G.Y."/>
            <person name="Coelho S.M."/>
            <person name="Collen J."/>
            <person name="Corre E."/>
            <person name="Da Silva C."/>
            <person name="Delage L."/>
            <person name="Delaroque N."/>
            <person name="Dittami S.M."/>
            <person name="Doulbeau S."/>
            <person name="Elias M."/>
            <person name="Farnham G."/>
            <person name="Gachon C.M."/>
            <person name="Gschloessl B."/>
            <person name="Heesch S."/>
            <person name="Jabbari K."/>
            <person name="Jubin C."/>
            <person name="Kawai H."/>
            <person name="Kimura K."/>
            <person name="Kloareg B."/>
            <person name="Kupper F.C."/>
            <person name="Lang D."/>
            <person name="Le Bail A."/>
            <person name="Leblanc C."/>
            <person name="Lerouge P."/>
            <person name="Lohr M."/>
            <person name="Lopez P.J."/>
            <person name="Martens C."/>
            <person name="Maumus F."/>
            <person name="Michel G."/>
            <person name="Miranda-Saavedra D."/>
            <person name="Morales J."/>
            <person name="Moreau H."/>
            <person name="Motomura T."/>
            <person name="Nagasato C."/>
            <person name="Napoli C.A."/>
            <person name="Nelson D.R."/>
            <person name="Nyvall-Collen P."/>
            <person name="Peters A.F."/>
            <person name="Pommier C."/>
            <person name="Potin P."/>
            <person name="Poulain J."/>
            <person name="Quesneville H."/>
            <person name="Read B."/>
            <person name="Rensing S.A."/>
            <person name="Ritter A."/>
            <person name="Rousvoal S."/>
            <person name="Samanta M."/>
            <person name="Samson G."/>
            <person name="Schroeder D.C."/>
            <person name="Segurens B."/>
            <person name="Strittmatter M."/>
            <person name="Tonon T."/>
            <person name="Tregear J.W."/>
            <person name="Valentin K."/>
            <person name="von Dassow P."/>
            <person name="Yamagishi T."/>
            <person name="Van de Peer Y."/>
            <person name="Wincker P."/>
        </authorList>
    </citation>
    <scope>NUCLEOTIDE SEQUENCE [LARGE SCALE GENOMIC DNA]</scope>
    <source>
        <strain evidence="13">Ec32 / CCAP1310/4</strain>
    </source>
</reference>
<dbReference type="GO" id="GO:0043531">
    <property type="term" value="F:ADP binding"/>
    <property type="evidence" value="ECO:0007669"/>
    <property type="project" value="InterPro"/>
</dbReference>
<evidence type="ECO:0000256" key="5">
    <source>
        <dbReference type="ARBA" id="ARBA00022737"/>
    </source>
</evidence>
<feature type="compositionally biased region" description="Low complexity" evidence="10">
    <location>
        <begin position="1"/>
        <end position="25"/>
    </location>
</feature>
<evidence type="ECO:0000256" key="9">
    <source>
        <dbReference type="ARBA" id="ARBA00023212"/>
    </source>
</evidence>
<dbReference type="NCBIfam" id="TIGR01731">
    <property type="entry name" value="fil_hemag_20aa"/>
    <property type="match status" value="4"/>
</dbReference>
<organism evidence="12 13">
    <name type="scientific">Ectocarpus siliculosus</name>
    <name type="common">Brown alga</name>
    <name type="synonym">Conferva siliculosa</name>
    <dbReference type="NCBI Taxonomy" id="2880"/>
    <lineage>
        <taxon>Eukaryota</taxon>
        <taxon>Sar</taxon>
        <taxon>Stramenopiles</taxon>
        <taxon>Ochrophyta</taxon>
        <taxon>PX clade</taxon>
        <taxon>Phaeophyceae</taxon>
        <taxon>Ectocarpales</taxon>
        <taxon>Ectocarpaceae</taxon>
        <taxon>Ectocarpus</taxon>
    </lineage>
</organism>
<evidence type="ECO:0000256" key="6">
    <source>
        <dbReference type="ARBA" id="ARBA00022803"/>
    </source>
</evidence>
<dbReference type="SUPFAM" id="SSF52540">
    <property type="entry name" value="P-loop containing nucleoside triphosphate hydrolases"/>
    <property type="match status" value="1"/>
</dbReference>
<dbReference type="GO" id="GO:0005737">
    <property type="term" value="C:cytoplasm"/>
    <property type="evidence" value="ECO:0007669"/>
    <property type="project" value="TreeGrafter"/>
</dbReference>
<keyword evidence="3" id="KW-0963">Cytoplasm</keyword>
<gene>
    <name evidence="12" type="ORF">Esi_0104_0065</name>
</gene>
<dbReference type="PANTHER" id="PTHR45783">
    <property type="entry name" value="KINESIN LIGHT CHAIN"/>
    <property type="match status" value="1"/>
</dbReference>
<proteinExistence type="inferred from homology"/>
<dbReference type="InterPro" id="IPR027417">
    <property type="entry name" value="P-loop_NTPase"/>
</dbReference>
<name>D7FH19_ECTSI</name>
<keyword evidence="9" id="KW-0206">Cytoskeleton</keyword>
<protein>
    <submittedName>
        <fullName evidence="12">NB-ARC and TPR repeat-containing protein</fullName>
    </submittedName>
</protein>
<dbReference type="EMBL" id="FN649752">
    <property type="protein sequence ID" value="CBJ28397.1"/>
    <property type="molecule type" value="Genomic_DNA"/>
</dbReference>
<evidence type="ECO:0000259" key="11">
    <source>
        <dbReference type="Pfam" id="PF00931"/>
    </source>
</evidence>
<dbReference type="Gene3D" id="1.25.40.10">
    <property type="entry name" value="Tetratricopeptide repeat domain"/>
    <property type="match status" value="4"/>
</dbReference>
<feature type="domain" description="NB-ARC" evidence="11">
    <location>
        <begin position="250"/>
        <end position="420"/>
    </location>
</feature>
<dbReference type="SUPFAM" id="SSF48452">
    <property type="entry name" value="TPR-like"/>
    <property type="match status" value="5"/>
</dbReference>
<keyword evidence="13" id="KW-1185">Reference proteome</keyword>
<dbReference type="Pfam" id="PF13424">
    <property type="entry name" value="TPR_12"/>
    <property type="match status" value="6"/>
</dbReference>
<dbReference type="eggNOG" id="KOG4658">
    <property type="taxonomic scope" value="Eukaryota"/>
</dbReference>
<dbReference type="InParanoid" id="D7FH19"/>
<accession>D7FH19</accession>
<comment type="similarity">
    <text evidence="2">Belongs to the kinesin light chain family.</text>
</comment>
<dbReference type="AlphaFoldDB" id="D7FH19"/>
<evidence type="ECO:0000256" key="4">
    <source>
        <dbReference type="ARBA" id="ARBA00022701"/>
    </source>
</evidence>
<dbReference type="EMBL" id="FN647726">
    <property type="protein sequence ID" value="CBJ28397.1"/>
    <property type="molecule type" value="Genomic_DNA"/>
</dbReference>
<dbReference type="eggNOG" id="KOG1840">
    <property type="taxonomic scope" value="Eukaryota"/>
</dbReference>
<keyword evidence="8" id="KW-0505">Motor protein</keyword>
<dbReference type="GO" id="GO:0005871">
    <property type="term" value="C:kinesin complex"/>
    <property type="evidence" value="ECO:0007669"/>
    <property type="project" value="InterPro"/>
</dbReference>
<comment type="subcellular location">
    <subcellularLocation>
        <location evidence="1">Cytoplasm</location>
        <location evidence="1">Cytoskeleton</location>
    </subcellularLocation>
</comment>
<dbReference type="OrthoDB" id="68983at2759"/>
<evidence type="ECO:0000256" key="3">
    <source>
        <dbReference type="ARBA" id="ARBA00022490"/>
    </source>
</evidence>
<dbReference type="InterPro" id="IPR010069">
    <property type="entry name" value="CdiA_FHA1_rpt"/>
</dbReference>
<sequence>MSSPAVPAAPSASVGQQGSAMSAGAAAGGGTPVRSQREALAEAARRMEAETPWFEKLGLRYQDVADGGGDLTVETILAFNVASGLINAANETVLAPVFVVLKGLLGAVQGAAAAREEIVELARYCVAMSRCLLDAAKADVMPETIKSTLEEFKGEMEAVGRFVQTYGTRSSGCCWRRMVLNAHDRDTAAGHKRKLKDLLDAVLAGLAAQTNQGLNQIKGMILARDPPSLGALAEIPREAPVLPTTYVQRTAMLEEVVDDLTHPHRSASATHCLLGMGGGGKTLIASSVVRDDRVRARFKRGIFWVPVGREGKDVALLLEHLAVELSRVPTDTPRSCPNRFSGAEEALRHLSSVCAEDGLRCLVVLDNVWNVEVVNAFASTGFHVLVTTRQRAVISAVHAGVWTEVGDMSEEDALEVLSKASQADGPLPAEEARQVALDCGMLPLALGMIGALAKDQPLDPLSWRAVHKKLQEKRAMFRDVENGKLFSTMDTSVCNLPSNQREQLQLMAVMAFWSRRNLGNARKPVGPDMPDGYRLHDLVLDYLQLIVTMGGGRLAGEASSRQARYLARLGVFRQYNARGHNVSTGGLYSLVALWNSAKNLDGSVNADACYSKSLEGVKDIGITREVAWLLLLLGSYSGAEAILRKVLEGADERADELAEFGFALGTLATALQHQGKLDEANPLLVRAIEIQKRALGPDHPSVAISLGTRANVLKAQGKYDEADRLYLRCIEIEEKRLGPDHPELAASLNNRAGLLKAQGKFDEADPLLVRAVEIQERALGPDHPSVANSLGTRAIVLEAQGKYDEADRLYLRCIEIQERGLGPDHPDLAASLNNRAGLLKAQGKFDEADPLLVRAIEIQERALGPDHPSVAISLGTRAIVLEAQGKYDEADRLYLRCIEIKEKRLGPDHPELAASLSNRAGLLKAQGKLDEADPLLVRAIEIQKRALGPDHPSVANSLGTRAIVLEAQGKYDEADRLYLRCVEIEERGLGPDHPELAASLNNRAGLLQAQGKFDEADPLLVRAVEIKERALGPDHPSVAISVGTRASVLEAQGKYDEADRLYLRCIEIQEKRLGPDHPDLAASLNNRAGLLKAQGKLDEADPLLVRAVEIQERALGPDHPSVANSLGTRAIVLQAQGKYDEADRLYLRCIEIQERGLGPDHPDLAASLNSRAELLQAQGKINEARSLWQRALDILRGSLGEGHQYTKMVLKSLEGLDGEQVEGSE</sequence>
<evidence type="ECO:0000256" key="1">
    <source>
        <dbReference type="ARBA" id="ARBA00004245"/>
    </source>
</evidence>
<dbReference type="InterPro" id="IPR042197">
    <property type="entry name" value="Apaf_helical"/>
</dbReference>